<feature type="region of interest" description="Disordered" evidence="1">
    <location>
        <begin position="1"/>
        <end position="214"/>
    </location>
</feature>
<evidence type="ECO:0000313" key="3">
    <source>
        <dbReference type="Proteomes" id="UP001189429"/>
    </source>
</evidence>
<evidence type="ECO:0008006" key="4">
    <source>
        <dbReference type="Google" id="ProtNLM"/>
    </source>
</evidence>
<comment type="caution">
    <text evidence="2">The sequence shown here is derived from an EMBL/GenBank/DDBJ whole genome shotgun (WGS) entry which is preliminary data.</text>
</comment>
<name>A0ABN9PZX7_9DINO</name>
<feature type="compositionally biased region" description="Low complexity" evidence="1">
    <location>
        <begin position="67"/>
        <end position="77"/>
    </location>
</feature>
<keyword evidence="3" id="KW-1185">Reference proteome</keyword>
<gene>
    <name evidence="2" type="ORF">PCOR1329_LOCUS5760</name>
</gene>
<reference evidence="2" key="1">
    <citation type="submission" date="2023-10" db="EMBL/GenBank/DDBJ databases">
        <authorList>
            <person name="Chen Y."/>
            <person name="Shah S."/>
            <person name="Dougan E. K."/>
            <person name="Thang M."/>
            <person name="Chan C."/>
        </authorList>
    </citation>
    <scope>NUCLEOTIDE SEQUENCE [LARGE SCALE GENOMIC DNA]</scope>
</reference>
<sequence>MGRASSGGSLGGLLGGRLSEPFGPDGPQGTAPVGGGASSSGGPPQGRDRAPAEDDMEQDDLGGPGAGPDQQGAAAGRPGAGGEEGKVPSFSSILEKLKNLKHKDTKAETEKTGGGADDDMDMQLPPRPAALMESSGLMANLRDLAMQAEKATQELQGQEAQPPQQQQHGPPPPAPPREPEMSEEEKQDLEKQKAATAAAAAAAVASGAASSAQAAVLDPSVATAVLGDLSDMSNPYAQAIAAGADPMQLALAAQLET</sequence>
<evidence type="ECO:0000256" key="1">
    <source>
        <dbReference type="SAM" id="MobiDB-lite"/>
    </source>
</evidence>
<feature type="compositionally biased region" description="Low complexity" evidence="1">
    <location>
        <begin position="194"/>
        <end position="214"/>
    </location>
</feature>
<proteinExistence type="predicted"/>
<dbReference type="EMBL" id="CAUYUJ010001527">
    <property type="protein sequence ID" value="CAK0796362.1"/>
    <property type="molecule type" value="Genomic_DNA"/>
</dbReference>
<evidence type="ECO:0000313" key="2">
    <source>
        <dbReference type="EMBL" id="CAK0796362.1"/>
    </source>
</evidence>
<protein>
    <recommendedName>
        <fullName evidence="4">Peroxin-14</fullName>
    </recommendedName>
</protein>
<feature type="compositionally biased region" description="Low complexity" evidence="1">
    <location>
        <begin position="153"/>
        <end position="168"/>
    </location>
</feature>
<accession>A0ABN9PZX7</accession>
<organism evidence="2 3">
    <name type="scientific">Prorocentrum cordatum</name>
    <dbReference type="NCBI Taxonomy" id="2364126"/>
    <lineage>
        <taxon>Eukaryota</taxon>
        <taxon>Sar</taxon>
        <taxon>Alveolata</taxon>
        <taxon>Dinophyceae</taxon>
        <taxon>Prorocentrales</taxon>
        <taxon>Prorocentraceae</taxon>
        <taxon>Prorocentrum</taxon>
    </lineage>
</organism>
<dbReference type="Proteomes" id="UP001189429">
    <property type="component" value="Unassembled WGS sequence"/>
</dbReference>
<feature type="non-terminal residue" evidence="2">
    <location>
        <position position="257"/>
    </location>
</feature>